<keyword evidence="7" id="KW-0479">Metal-binding</keyword>
<dbReference type="GO" id="GO:0046513">
    <property type="term" value="P:ceramide biosynthetic process"/>
    <property type="evidence" value="ECO:0007669"/>
    <property type="project" value="TreeGrafter"/>
</dbReference>
<feature type="binding site" evidence="8">
    <location>
        <position position="234"/>
    </location>
    <ligand>
        <name>Zn(2+)</name>
        <dbReference type="ChEBI" id="CHEBI:29105"/>
        <note>catalytic</note>
    </ligand>
</feature>
<dbReference type="Proteomes" id="UP000078559">
    <property type="component" value="Chromosome 8"/>
</dbReference>
<dbReference type="GO" id="GO:0005789">
    <property type="term" value="C:endoplasmic reticulum membrane"/>
    <property type="evidence" value="ECO:0007669"/>
    <property type="project" value="TreeGrafter"/>
</dbReference>
<feature type="binding site" evidence="8">
    <location>
        <position position="89"/>
    </location>
    <ligand>
        <name>Zn(2+)</name>
        <dbReference type="ChEBI" id="CHEBI:29105"/>
        <note>catalytic</note>
    </ligand>
</feature>
<comment type="similarity">
    <text evidence="2">Belongs to the alkaline ceramidase family.</text>
</comment>
<dbReference type="PANTHER" id="PTHR46187">
    <property type="entry name" value="ALKALINE CERAMIDASE 3"/>
    <property type="match status" value="1"/>
</dbReference>
<comment type="cofactor">
    <cofactor evidence="8">
        <name>Zn(2+)</name>
        <dbReference type="ChEBI" id="CHEBI:29105"/>
    </cofactor>
</comment>
<gene>
    <name evidence="10" type="ORF">VM1G_07785</name>
</gene>
<comment type="subcellular location">
    <subcellularLocation>
        <location evidence="1">Membrane</location>
        <topology evidence="1">Multi-pass membrane protein</topology>
    </subcellularLocation>
</comment>
<feature type="transmembrane region" description="Helical" evidence="9">
    <location>
        <begin position="224"/>
        <end position="245"/>
    </location>
</feature>
<evidence type="ECO:0000256" key="2">
    <source>
        <dbReference type="ARBA" id="ARBA00009780"/>
    </source>
</evidence>
<sequence>MPHHDRVYVGDPLADTGFWGTPSSKANFCEEDYAITRYVAEFINTLTNLAYVYYALKSPSRPGRRGRYFGLDFGAVSLILVGIFSFIFHATMHQDTQFLDEMSMFFLGAALLQPLYTTGFSTAAKRAITTTLITVLVAVSAVYYQKKDVLIHSVSFSIMEMLIWPRVLYMIYFRGRAQLEKSRLAKQFWAATGIMVLAIVLWLIDLELCYPLRDIRDFVGLPWAFVFEFHGWWHVLTAMAAARYIKLVRELCP</sequence>
<evidence type="ECO:0000256" key="4">
    <source>
        <dbReference type="ARBA" id="ARBA00022801"/>
    </source>
</evidence>
<dbReference type="SMR" id="A0A194W899"/>
<evidence type="ECO:0000313" key="10">
    <source>
        <dbReference type="EMBL" id="KUI72310.1"/>
    </source>
</evidence>
<dbReference type="Pfam" id="PF05875">
    <property type="entry name" value="Ceramidase"/>
    <property type="match status" value="1"/>
</dbReference>
<keyword evidence="8" id="KW-0862">Zinc</keyword>
<dbReference type="OrthoDB" id="187171at2759"/>
<dbReference type="GO" id="GO:0046872">
    <property type="term" value="F:metal ion binding"/>
    <property type="evidence" value="ECO:0007669"/>
    <property type="project" value="UniProtKB-KW"/>
</dbReference>
<evidence type="ECO:0000256" key="7">
    <source>
        <dbReference type="PIRSR" id="PIRSR608901-1"/>
    </source>
</evidence>
<reference evidence="10" key="1">
    <citation type="submission" date="2014-12" db="EMBL/GenBank/DDBJ databases">
        <title>Genome Sequence of Valsa Canker Pathogens Uncovers a Specific Adaption of Colonization on Woody Bark.</title>
        <authorList>
            <person name="Yin Z."/>
            <person name="Liu H."/>
            <person name="Gao X."/>
            <person name="Li Z."/>
            <person name="Song N."/>
            <person name="Ke X."/>
            <person name="Dai Q."/>
            <person name="Wu Y."/>
            <person name="Sun Y."/>
            <person name="Xu J.-R."/>
            <person name="Kang Z.K."/>
            <person name="Wang L."/>
            <person name="Huang L."/>
        </authorList>
    </citation>
    <scope>NUCLEOTIDE SEQUENCE [LARGE SCALE GENOMIC DNA]</scope>
    <source>
        <strain evidence="10">03-8</strain>
    </source>
</reference>
<evidence type="ECO:0000256" key="5">
    <source>
        <dbReference type="ARBA" id="ARBA00022989"/>
    </source>
</evidence>
<keyword evidence="3 9" id="KW-0812">Transmembrane</keyword>
<keyword evidence="4" id="KW-0378">Hydrolase</keyword>
<evidence type="ECO:0000256" key="6">
    <source>
        <dbReference type="ARBA" id="ARBA00023136"/>
    </source>
</evidence>
<keyword evidence="5 9" id="KW-1133">Transmembrane helix</keyword>
<feature type="binding site" evidence="7">
    <location>
        <position position="41"/>
    </location>
    <ligand>
        <name>Ca(2+)</name>
        <dbReference type="ChEBI" id="CHEBI:29108"/>
    </ligand>
</feature>
<protein>
    <submittedName>
        <fullName evidence="10">Alkaline ceramidase 3</fullName>
    </submittedName>
</protein>
<dbReference type="InterPro" id="IPR008901">
    <property type="entry name" value="ACER"/>
</dbReference>
<feature type="transmembrane region" description="Helical" evidence="9">
    <location>
        <begin position="38"/>
        <end position="56"/>
    </location>
</feature>
<organism evidence="10 11">
    <name type="scientific">Cytospora mali</name>
    <name type="common">Apple Valsa canker fungus</name>
    <name type="synonym">Valsa mali</name>
    <dbReference type="NCBI Taxonomy" id="578113"/>
    <lineage>
        <taxon>Eukaryota</taxon>
        <taxon>Fungi</taxon>
        <taxon>Dikarya</taxon>
        <taxon>Ascomycota</taxon>
        <taxon>Pezizomycotina</taxon>
        <taxon>Sordariomycetes</taxon>
        <taxon>Sordariomycetidae</taxon>
        <taxon>Diaporthales</taxon>
        <taxon>Cytosporaceae</taxon>
        <taxon>Cytospora</taxon>
    </lineage>
</organism>
<evidence type="ECO:0000313" key="11">
    <source>
        <dbReference type="Proteomes" id="UP000078559"/>
    </source>
</evidence>
<evidence type="ECO:0000256" key="3">
    <source>
        <dbReference type="ARBA" id="ARBA00022692"/>
    </source>
</evidence>
<feature type="transmembrane region" description="Helical" evidence="9">
    <location>
        <begin position="68"/>
        <end position="90"/>
    </location>
</feature>
<keyword evidence="7" id="KW-0106">Calcium</keyword>
<feature type="binding site" evidence="7">
    <location>
        <position position="30"/>
    </location>
    <ligand>
        <name>Ca(2+)</name>
        <dbReference type="ChEBI" id="CHEBI:29108"/>
    </ligand>
</feature>
<dbReference type="GO" id="GO:0016811">
    <property type="term" value="F:hydrolase activity, acting on carbon-nitrogen (but not peptide) bonds, in linear amides"/>
    <property type="evidence" value="ECO:0007669"/>
    <property type="project" value="InterPro"/>
</dbReference>
<keyword evidence="11" id="KW-1185">Reference proteome</keyword>
<dbReference type="EMBL" id="CM003105">
    <property type="protein sequence ID" value="KUI72310.1"/>
    <property type="molecule type" value="Genomic_DNA"/>
</dbReference>
<evidence type="ECO:0000256" key="1">
    <source>
        <dbReference type="ARBA" id="ARBA00004141"/>
    </source>
</evidence>
<feature type="binding site" evidence="8">
    <location>
        <position position="230"/>
    </location>
    <ligand>
        <name>Zn(2+)</name>
        <dbReference type="ChEBI" id="CHEBI:29105"/>
        <note>catalytic</note>
    </ligand>
</feature>
<evidence type="ECO:0000256" key="8">
    <source>
        <dbReference type="PIRSR" id="PIRSR608901-2"/>
    </source>
</evidence>
<proteinExistence type="inferred from homology"/>
<name>A0A194W899_CYTMA</name>
<feature type="transmembrane region" description="Helical" evidence="9">
    <location>
        <begin position="184"/>
        <end position="204"/>
    </location>
</feature>
<dbReference type="GO" id="GO:0046514">
    <property type="term" value="P:ceramide catabolic process"/>
    <property type="evidence" value="ECO:0007669"/>
    <property type="project" value="TreeGrafter"/>
</dbReference>
<feature type="transmembrane region" description="Helical" evidence="9">
    <location>
        <begin position="150"/>
        <end position="172"/>
    </location>
</feature>
<dbReference type="AlphaFoldDB" id="A0A194W899"/>
<keyword evidence="6 9" id="KW-0472">Membrane</keyword>
<accession>A0A194W899</accession>
<dbReference type="PANTHER" id="PTHR46187:SF1">
    <property type="entry name" value="ALKALINE PHYTOCERAMIDASE"/>
    <property type="match status" value="1"/>
</dbReference>
<evidence type="ECO:0000256" key="9">
    <source>
        <dbReference type="SAM" id="Phobius"/>
    </source>
</evidence>
<feature type="transmembrane region" description="Helical" evidence="9">
    <location>
        <begin position="127"/>
        <end position="144"/>
    </location>
</feature>